<sequence>MIKEDLQKELILELEKGGYSQLAGLAKWNPNLVTEIICLYDDPMKKVMSHLNYEYYMQIKTRVDKKL</sequence>
<dbReference type="Proteomes" id="UP001519292">
    <property type="component" value="Unassembled WGS sequence"/>
</dbReference>
<gene>
    <name evidence="1" type="ORF">J2Z60_001801</name>
</gene>
<evidence type="ECO:0000313" key="1">
    <source>
        <dbReference type="EMBL" id="MBP2058613.1"/>
    </source>
</evidence>
<keyword evidence="2" id="KW-1185">Reference proteome</keyword>
<accession>A0ABS4MFZ8</accession>
<dbReference type="RefSeq" id="WP_209687345.1">
    <property type="nucleotide sequence ID" value="NZ_JAGGLU010000012.1"/>
</dbReference>
<reference evidence="1 2" key="1">
    <citation type="submission" date="2021-03" db="EMBL/GenBank/DDBJ databases">
        <title>Genomic Encyclopedia of Type Strains, Phase IV (KMG-IV): sequencing the most valuable type-strain genomes for metagenomic binning, comparative biology and taxonomic classification.</title>
        <authorList>
            <person name="Goeker M."/>
        </authorList>
    </citation>
    <scope>NUCLEOTIDE SEQUENCE [LARGE SCALE GENOMIC DNA]</scope>
    <source>
        <strain evidence="1 2">DSM 101872</strain>
    </source>
</reference>
<dbReference type="EMBL" id="JAGGLU010000012">
    <property type="protein sequence ID" value="MBP2058613.1"/>
    <property type="molecule type" value="Genomic_DNA"/>
</dbReference>
<comment type="caution">
    <text evidence="1">The sequence shown here is derived from an EMBL/GenBank/DDBJ whole genome shotgun (WGS) entry which is preliminary data.</text>
</comment>
<protein>
    <submittedName>
        <fullName evidence="1">Uncharacterized protein</fullName>
    </submittedName>
</protein>
<proteinExistence type="predicted"/>
<name>A0ABS4MFZ8_9LACO</name>
<evidence type="ECO:0000313" key="2">
    <source>
        <dbReference type="Proteomes" id="UP001519292"/>
    </source>
</evidence>
<organism evidence="1 2">
    <name type="scientific">Lactobacillus colini</name>
    <dbReference type="NCBI Taxonomy" id="1819254"/>
    <lineage>
        <taxon>Bacteria</taxon>
        <taxon>Bacillati</taxon>
        <taxon>Bacillota</taxon>
        <taxon>Bacilli</taxon>
        <taxon>Lactobacillales</taxon>
        <taxon>Lactobacillaceae</taxon>
        <taxon>Lactobacillus</taxon>
    </lineage>
</organism>